<sequence length="419" mass="45821">MNPTLPPRTRDITLHLGLFFDGTGMNLHNSEQGGAGSYALGKSNVARLYALYPHCQQLAGDARQAALALYIEGIGTRRGEADALIDQATGRGASGVAARVAQVPRQVEALLQGFLVDNPTVAVSHIKLDLFGFSRGAAAARHLGNDLQGLRSACGDIPLSVNFIGLFDTVASIIAPLKGNFSAANADFDGLRLGLRAGQARRVVHLVAADERRLNFPLVAGPDDRVVPGDHCDIGGGYRDGVEHAVLERPFSSIEWAHVPLESTRAWQQASQCLQRRQEEWAALGLGVRLQSQTVDQPFVPKRDIQREKRVRVWIEGEREVSADLSWVYLWMMHELARRAGVPLTAPEQGLPEALQGIAEKLLAGRGLETEEMALLRRRYIHRSANWNAQLQSDSPLLDCLFINRPTVDGVRVVHSIVE</sequence>
<dbReference type="PANTHER" id="PTHR33840">
    <property type="match status" value="1"/>
</dbReference>
<protein>
    <recommendedName>
        <fullName evidence="1">T6SS Phospholipase effector Tle1-like catalytic domain-containing protein</fullName>
    </recommendedName>
</protein>
<reference evidence="2 3" key="1">
    <citation type="submission" date="2016-10" db="EMBL/GenBank/DDBJ databases">
        <title>Genome Sequence of Pseudomonas putida GM4FR.</title>
        <authorList>
            <person name="Poehlein A."/>
            <person name="Wemheuer F."/>
            <person name="Hollensteiner J."/>
            <person name="Wemheuer B."/>
        </authorList>
    </citation>
    <scope>NUCLEOTIDE SEQUENCE [LARGE SCALE GENOMIC DNA]</scope>
    <source>
        <strain evidence="2 3">GM4FR</strain>
    </source>
</reference>
<dbReference type="InterPro" id="IPR018712">
    <property type="entry name" value="Tle1-like_cat"/>
</dbReference>
<dbReference type="Proteomes" id="UP000186736">
    <property type="component" value="Unassembled WGS sequence"/>
</dbReference>
<dbReference type="RefSeq" id="WP_075805718.1">
    <property type="nucleotide sequence ID" value="NZ_MKZO01000052.1"/>
</dbReference>
<comment type="caution">
    <text evidence="2">The sequence shown here is derived from an EMBL/GenBank/DDBJ whole genome shotgun (WGS) entry which is preliminary data.</text>
</comment>
<name>A0A1Q9QY91_PSEPU</name>
<dbReference type="PANTHER" id="PTHR33840:SF1">
    <property type="entry name" value="TLE1 PHOSPHOLIPASE DOMAIN-CONTAINING PROTEIN"/>
    <property type="match status" value="1"/>
</dbReference>
<dbReference type="AlphaFoldDB" id="A0A1Q9QY91"/>
<gene>
    <name evidence="2" type="ORF">PSEMO_50060</name>
</gene>
<evidence type="ECO:0000259" key="1">
    <source>
        <dbReference type="Pfam" id="PF09994"/>
    </source>
</evidence>
<accession>A0A1Q9QY91</accession>
<feature type="domain" description="T6SS Phospholipase effector Tle1-like catalytic" evidence="1">
    <location>
        <begin position="18"/>
        <end position="144"/>
    </location>
</feature>
<dbReference type="OrthoDB" id="4378831at2"/>
<feature type="domain" description="T6SS Phospholipase effector Tle1-like catalytic" evidence="1">
    <location>
        <begin position="155"/>
        <end position="243"/>
    </location>
</feature>
<evidence type="ECO:0000313" key="3">
    <source>
        <dbReference type="Proteomes" id="UP000186736"/>
    </source>
</evidence>
<organism evidence="2 3">
    <name type="scientific">Pseudomonas putida</name>
    <name type="common">Arthrobacter siderocapsulatus</name>
    <dbReference type="NCBI Taxonomy" id="303"/>
    <lineage>
        <taxon>Bacteria</taxon>
        <taxon>Pseudomonadati</taxon>
        <taxon>Pseudomonadota</taxon>
        <taxon>Gammaproteobacteria</taxon>
        <taxon>Pseudomonadales</taxon>
        <taxon>Pseudomonadaceae</taxon>
        <taxon>Pseudomonas</taxon>
    </lineage>
</organism>
<dbReference type="EMBL" id="MKZO01000052">
    <property type="protein sequence ID" value="OLS60131.1"/>
    <property type="molecule type" value="Genomic_DNA"/>
</dbReference>
<dbReference type="Pfam" id="PF09994">
    <property type="entry name" value="T6SS_Tle1-like_cat"/>
    <property type="match status" value="2"/>
</dbReference>
<evidence type="ECO:0000313" key="2">
    <source>
        <dbReference type="EMBL" id="OLS60131.1"/>
    </source>
</evidence>
<proteinExistence type="predicted"/>